<dbReference type="InterPro" id="IPR000064">
    <property type="entry name" value="NLP_P60_dom"/>
</dbReference>
<feature type="chain" id="PRO_5020872399" evidence="6">
    <location>
        <begin position="48"/>
        <end position="495"/>
    </location>
</feature>
<evidence type="ECO:0000256" key="4">
    <source>
        <dbReference type="ARBA" id="ARBA00022807"/>
    </source>
</evidence>
<accession>A0A4R9ANU1</accession>
<proteinExistence type="inferred from homology"/>
<dbReference type="Proteomes" id="UP000297983">
    <property type="component" value="Unassembled WGS sequence"/>
</dbReference>
<feature type="domain" description="NlpC/P60" evidence="7">
    <location>
        <begin position="370"/>
        <end position="495"/>
    </location>
</feature>
<keyword evidence="6" id="KW-0732">Signal</keyword>
<dbReference type="Pfam" id="PF00877">
    <property type="entry name" value="NLPC_P60"/>
    <property type="match status" value="1"/>
</dbReference>
<dbReference type="GO" id="GO:0006508">
    <property type="term" value="P:proteolysis"/>
    <property type="evidence" value="ECO:0007669"/>
    <property type="project" value="UniProtKB-KW"/>
</dbReference>
<evidence type="ECO:0000259" key="7">
    <source>
        <dbReference type="PROSITE" id="PS51935"/>
    </source>
</evidence>
<protein>
    <submittedName>
        <fullName evidence="8">NlpC/P60 family protein</fullName>
    </submittedName>
</protein>
<keyword evidence="2" id="KW-0645">Protease</keyword>
<dbReference type="RefSeq" id="WP_134553351.1">
    <property type="nucleotide sequence ID" value="NZ_SOHL01000030.1"/>
</dbReference>
<dbReference type="EMBL" id="SOHL01000030">
    <property type="protein sequence ID" value="TFD66669.1"/>
    <property type="molecule type" value="Genomic_DNA"/>
</dbReference>
<comment type="caution">
    <text evidence="8">The sequence shown here is derived from an EMBL/GenBank/DDBJ whole genome shotgun (WGS) entry which is preliminary data.</text>
</comment>
<feature type="region of interest" description="Disordered" evidence="5">
    <location>
        <begin position="290"/>
        <end position="310"/>
    </location>
</feature>
<evidence type="ECO:0000256" key="3">
    <source>
        <dbReference type="ARBA" id="ARBA00022801"/>
    </source>
</evidence>
<dbReference type="PANTHER" id="PTHR47359:SF3">
    <property type="entry name" value="NLP_P60 DOMAIN-CONTAINING PROTEIN-RELATED"/>
    <property type="match status" value="1"/>
</dbReference>
<keyword evidence="9" id="KW-1185">Reference proteome</keyword>
<evidence type="ECO:0000256" key="2">
    <source>
        <dbReference type="ARBA" id="ARBA00022670"/>
    </source>
</evidence>
<comment type="similarity">
    <text evidence="1">Belongs to the peptidase C40 family.</text>
</comment>
<evidence type="ECO:0000256" key="6">
    <source>
        <dbReference type="SAM" id="SignalP"/>
    </source>
</evidence>
<organism evidence="8 9">
    <name type="scientific">Cryobacterium gelidum</name>
    <dbReference type="NCBI Taxonomy" id="1259164"/>
    <lineage>
        <taxon>Bacteria</taxon>
        <taxon>Bacillati</taxon>
        <taxon>Actinomycetota</taxon>
        <taxon>Actinomycetes</taxon>
        <taxon>Micrococcales</taxon>
        <taxon>Microbacteriaceae</taxon>
        <taxon>Cryobacterium</taxon>
    </lineage>
</organism>
<gene>
    <name evidence="8" type="ORF">E3T50_15875</name>
</gene>
<dbReference type="GO" id="GO:0008234">
    <property type="term" value="F:cysteine-type peptidase activity"/>
    <property type="evidence" value="ECO:0007669"/>
    <property type="project" value="UniProtKB-KW"/>
</dbReference>
<dbReference type="InterPro" id="IPR038765">
    <property type="entry name" value="Papain-like_cys_pep_sf"/>
</dbReference>
<name>A0A4R9ANU1_9MICO</name>
<evidence type="ECO:0000256" key="5">
    <source>
        <dbReference type="SAM" id="MobiDB-lite"/>
    </source>
</evidence>
<reference evidence="8 9" key="1">
    <citation type="submission" date="2019-03" db="EMBL/GenBank/DDBJ databases">
        <title>Genomics of glacier-inhabiting Cryobacterium strains.</title>
        <authorList>
            <person name="Liu Q."/>
            <person name="Xin Y.-H."/>
        </authorList>
    </citation>
    <scope>NUCLEOTIDE SEQUENCE [LARGE SCALE GENOMIC DNA]</scope>
    <source>
        <strain evidence="8 9">Hz16</strain>
    </source>
</reference>
<feature type="signal peptide" evidence="6">
    <location>
        <begin position="1"/>
        <end position="47"/>
    </location>
</feature>
<evidence type="ECO:0000256" key="1">
    <source>
        <dbReference type="ARBA" id="ARBA00007074"/>
    </source>
</evidence>
<feature type="region of interest" description="Disordered" evidence="5">
    <location>
        <begin position="191"/>
        <end position="213"/>
    </location>
</feature>
<dbReference type="InterPro" id="IPR051794">
    <property type="entry name" value="PG_Endopeptidase_C40"/>
</dbReference>
<keyword evidence="4" id="KW-0788">Thiol protease</keyword>
<evidence type="ECO:0000313" key="8">
    <source>
        <dbReference type="EMBL" id="TFD66669.1"/>
    </source>
</evidence>
<evidence type="ECO:0000313" key="9">
    <source>
        <dbReference type="Proteomes" id="UP000297983"/>
    </source>
</evidence>
<dbReference type="AlphaFoldDB" id="A0A4R9ANU1"/>
<keyword evidence="3" id="KW-0378">Hydrolase</keyword>
<dbReference type="PROSITE" id="PS51935">
    <property type="entry name" value="NLPC_P60"/>
    <property type="match status" value="1"/>
</dbReference>
<dbReference type="Gene3D" id="3.90.1720.10">
    <property type="entry name" value="endopeptidase domain like (from Nostoc punctiforme)"/>
    <property type="match status" value="1"/>
</dbReference>
<dbReference type="PANTHER" id="PTHR47359">
    <property type="entry name" value="PEPTIDOGLYCAN DL-ENDOPEPTIDASE CWLO"/>
    <property type="match status" value="1"/>
</dbReference>
<sequence>MAKNTSDSTSASARVHATSKRLLSAVAIGAVSAVTASVAAAGGAAFAAPDYPSWNDVEKAKQNELTKQAEIATLGELLDGLATRAAKAVTTAQIAAEAYRVTQDALDAATTRESSLGKQAEAAQATAAISKMRAGLIAAHLAKSGANGLSLNLFLNGNSADDLLGQLGTASKLSEQSERIYTEAVQDKNAAESLGQQAASATTERERLANESKTTFEAAAASSIAAQTAYDTQQRRSSELFEQLALLKDTTVEAERSLHAAEEAAAAARAFAQAQASAAAVAEAAAARAPRAPVGSGSASRSGSGFGLGQPAPVGQPATVVPAAPVVPAVGVVPPAPVVPAAPITPPARVVPVTPAAALPPTALAPAPTASIVDTALTFARAQLGDRYVLGGSGPDSWDCSGLTKAAYAAAGVYIGSHSATNQYNTMAQQGTLVSFAQVQVGDLVFWGSPGNYYHVAIYAGDGQILEAPNPSASVRVHSIWSSWAVAPYVGRPAA</sequence>
<dbReference type="SUPFAM" id="SSF54001">
    <property type="entry name" value="Cysteine proteinases"/>
    <property type="match status" value="1"/>
</dbReference>